<dbReference type="Pfam" id="PF08387">
    <property type="entry name" value="FBD"/>
    <property type="match status" value="1"/>
</dbReference>
<feature type="non-terminal residue" evidence="3">
    <location>
        <position position="1"/>
    </location>
</feature>
<organism evidence="3 4">
    <name type="scientific">Eragrostis curvula</name>
    <name type="common">weeping love grass</name>
    <dbReference type="NCBI Taxonomy" id="38414"/>
    <lineage>
        <taxon>Eukaryota</taxon>
        <taxon>Viridiplantae</taxon>
        <taxon>Streptophyta</taxon>
        <taxon>Embryophyta</taxon>
        <taxon>Tracheophyta</taxon>
        <taxon>Spermatophyta</taxon>
        <taxon>Magnoliopsida</taxon>
        <taxon>Liliopsida</taxon>
        <taxon>Poales</taxon>
        <taxon>Poaceae</taxon>
        <taxon>PACMAD clade</taxon>
        <taxon>Chloridoideae</taxon>
        <taxon>Eragrostideae</taxon>
        <taxon>Eragrostidinae</taxon>
        <taxon>Eragrostis</taxon>
    </lineage>
</organism>
<keyword evidence="4" id="KW-1185">Reference proteome</keyword>
<dbReference type="Gramene" id="TVT98426">
    <property type="protein sequence ID" value="TVT98426"/>
    <property type="gene ID" value="EJB05_56254"/>
</dbReference>
<evidence type="ECO:0000259" key="2">
    <source>
        <dbReference type="Pfam" id="PF24758"/>
    </source>
</evidence>
<accession>A0A5J9SHX6</accession>
<evidence type="ECO:0000313" key="3">
    <source>
        <dbReference type="EMBL" id="TVT98426.1"/>
    </source>
</evidence>
<dbReference type="InterPro" id="IPR055411">
    <property type="entry name" value="LRR_FXL15/At3g58940/PEG3-like"/>
</dbReference>
<reference evidence="3 4" key="1">
    <citation type="journal article" date="2019" name="Sci. Rep.">
        <title>A high-quality genome of Eragrostis curvula grass provides insights into Poaceae evolution and supports new strategies to enhance forage quality.</title>
        <authorList>
            <person name="Carballo J."/>
            <person name="Santos B.A.C.M."/>
            <person name="Zappacosta D."/>
            <person name="Garbus I."/>
            <person name="Selva J.P."/>
            <person name="Gallo C.A."/>
            <person name="Diaz A."/>
            <person name="Albertini E."/>
            <person name="Caccamo M."/>
            <person name="Echenique V."/>
        </authorList>
    </citation>
    <scope>NUCLEOTIDE SEQUENCE [LARGE SCALE GENOMIC DNA]</scope>
    <source>
        <strain evidence="4">cv. Victoria</strain>
        <tissue evidence="3">Leaf</tissue>
    </source>
</reference>
<dbReference type="OrthoDB" id="692765at2759"/>
<sequence length="313" mass="35528">MEIYHMVMYWGCIYRCRPLPSGSRTPSVWPPSANVTSWTSRQLAFDSVRISDVSLHSIIARCPVLECLLLDGRISFTCLRINSSSLRSIGMSYGELVIEDAPLLERLLQLEPHNGISILVILAPKLVTLSCFSGISVSNKLVFGTTVIQDLRAGSITTGVCSIKILAIGIYNLSVDLVINLLRCFPCLEKLYIQSRVSVDKNLWRRKHRILLKSLDIRLKTVVLKNYRGIKSQVNFATFFVLNAKRLELMRFEGGTNNENQIYIAEQRRLLQLEKQASGGAQFYFTTGRGCQHRYNLTHIRHVRDLCTTDPFE</sequence>
<dbReference type="EMBL" id="RWGY01000859">
    <property type="protein sequence ID" value="TVT98426.1"/>
    <property type="molecule type" value="Genomic_DNA"/>
</dbReference>
<protein>
    <submittedName>
        <fullName evidence="3">Uncharacterized protein</fullName>
    </submittedName>
</protein>
<dbReference type="PANTHER" id="PTHR32141">
    <property type="match status" value="1"/>
</dbReference>
<dbReference type="InterPro" id="IPR006566">
    <property type="entry name" value="FBD"/>
</dbReference>
<name>A0A5J9SHX6_9POAL</name>
<dbReference type="AlphaFoldDB" id="A0A5J9SHX6"/>
<feature type="non-terminal residue" evidence="3">
    <location>
        <position position="313"/>
    </location>
</feature>
<evidence type="ECO:0000259" key="1">
    <source>
        <dbReference type="Pfam" id="PF08387"/>
    </source>
</evidence>
<feature type="domain" description="FBD" evidence="1">
    <location>
        <begin position="214"/>
        <end position="250"/>
    </location>
</feature>
<feature type="domain" description="F-box/LRR-repeat protein 15/At3g58940/PEG3-like LRR" evidence="2">
    <location>
        <begin position="41"/>
        <end position="193"/>
    </location>
</feature>
<dbReference type="Pfam" id="PF24758">
    <property type="entry name" value="LRR_At5g56370"/>
    <property type="match status" value="1"/>
</dbReference>
<evidence type="ECO:0000313" key="4">
    <source>
        <dbReference type="Proteomes" id="UP000324897"/>
    </source>
</evidence>
<proteinExistence type="predicted"/>
<dbReference type="Proteomes" id="UP000324897">
    <property type="component" value="Unassembled WGS sequence"/>
</dbReference>
<comment type="caution">
    <text evidence="3">The sequence shown here is derived from an EMBL/GenBank/DDBJ whole genome shotgun (WGS) entry which is preliminary data.</text>
</comment>
<dbReference type="PANTHER" id="PTHR32141:SF179">
    <property type="entry name" value="F-BOX DOMAIN-CONTAINING PROTEIN"/>
    <property type="match status" value="1"/>
</dbReference>
<gene>
    <name evidence="3" type="ORF">EJB05_56254</name>
</gene>
<dbReference type="InterPro" id="IPR055302">
    <property type="entry name" value="F-box_dom-containing"/>
</dbReference>